<evidence type="ECO:0000313" key="5">
    <source>
        <dbReference type="Proteomes" id="UP001279410"/>
    </source>
</evidence>
<name>A0AAD3ME65_LATJO</name>
<dbReference type="InterPro" id="IPR012461">
    <property type="entry name" value="SACK1"/>
</dbReference>
<comment type="caution">
    <text evidence="4">The sequence shown here is derived from an EMBL/GenBank/DDBJ whole genome shotgun (WGS) entry which is preliminary data.</text>
</comment>
<feature type="domain" description="Scaffolding anchor of CK1" evidence="3">
    <location>
        <begin position="15"/>
        <end position="220"/>
    </location>
</feature>
<dbReference type="AlphaFoldDB" id="A0AAD3ME65"/>
<gene>
    <name evidence="4" type="ORF">AKAME5_000516800</name>
</gene>
<dbReference type="Proteomes" id="UP001279410">
    <property type="component" value="Unassembled WGS sequence"/>
</dbReference>
<dbReference type="GO" id="GO:0007165">
    <property type="term" value="P:signal transduction"/>
    <property type="evidence" value="ECO:0007669"/>
    <property type="project" value="TreeGrafter"/>
</dbReference>
<dbReference type="InterPro" id="IPR050944">
    <property type="entry name" value="FAM83"/>
</dbReference>
<keyword evidence="5" id="KW-1185">Reference proteome</keyword>
<dbReference type="PANTHER" id="PTHR16181:SF29">
    <property type="entry name" value="PROTEIN FAM83A-RELATED"/>
    <property type="match status" value="1"/>
</dbReference>
<dbReference type="EMBL" id="BRZM01000013">
    <property type="protein sequence ID" value="GLD52239.1"/>
    <property type="molecule type" value="Genomic_DNA"/>
</dbReference>
<evidence type="ECO:0000256" key="1">
    <source>
        <dbReference type="ARBA" id="ARBA00006937"/>
    </source>
</evidence>
<organism evidence="4 5">
    <name type="scientific">Lates japonicus</name>
    <name type="common">Japanese lates</name>
    <dbReference type="NCBI Taxonomy" id="270547"/>
    <lineage>
        <taxon>Eukaryota</taxon>
        <taxon>Metazoa</taxon>
        <taxon>Chordata</taxon>
        <taxon>Craniata</taxon>
        <taxon>Vertebrata</taxon>
        <taxon>Euteleostomi</taxon>
        <taxon>Actinopterygii</taxon>
        <taxon>Neopterygii</taxon>
        <taxon>Teleostei</taxon>
        <taxon>Neoteleostei</taxon>
        <taxon>Acanthomorphata</taxon>
        <taxon>Carangaria</taxon>
        <taxon>Carangaria incertae sedis</taxon>
        <taxon>Centropomidae</taxon>
        <taxon>Lates</taxon>
    </lineage>
</organism>
<dbReference type="GO" id="GO:0019901">
    <property type="term" value="F:protein kinase binding"/>
    <property type="evidence" value="ECO:0007669"/>
    <property type="project" value="TreeGrafter"/>
</dbReference>
<dbReference type="Gene3D" id="3.30.870.10">
    <property type="entry name" value="Endonuclease Chain A"/>
    <property type="match status" value="1"/>
</dbReference>
<evidence type="ECO:0000256" key="2">
    <source>
        <dbReference type="SAM" id="MobiDB-lite"/>
    </source>
</evidence>
<evidence type="ECO:0000259" key="3">
    <source>
        <dbReference type="Pfam" id="PF07894"/>
    </source>
</evidence>
<feature type="region of interest" description="Disordered" evidence="2">
    <location>
        <begin position="77"/>
        <end position="104"/>
    </location>
</feature>
<dbReference type="PANTHER" id="PTHR16181">
    <property type="entry name" value="PROTEIN FAM83A-RELATED"/>
    <property type="match status" value="1"/>
</dbReference>
<accession>A0AAD3ME65</accession>
<dbReference type="SUPFAM" id="SSF56024">
    <property type="entry name" value="Phospholipase D/nuclease"/>
    <property type="match status" value="1"/>
</dbReference>
<reference evidence="4" key="1">
    <citation type="submission" date="2022-08" db="EMBL/GenBank/DDBJ databases">
        <title>Genome sequencing of akame (Lates japonicus).</title>
        <authorList>
            <person name="Hashiguchi Y."/>
            <person name="Takahashi H."/>
        </authorList>
    </citation>
    <scope>NUCLEOTIDE SEQUENCE</scope>
    <source>
        <strain evidence="4">Kochi</strain>
    </source>
</reference>
<evidence type="ECO:0000313" key="4">
    <source>
        <dbReference type="EMBL" id="GLD52239.1"/>
    </source>
</evidence>
<sequence>MALSQIQCLDDHHVNWRVSESKPEFFYSEDQRLALEALITKGRDAFTDYTREHGVREFLSEPELERIAHTAEAYRPGYEHHQKPETPGPGNLTPGSGEEAGDGEVSLQYWPDRSEASVAELDLGWPEAISYRGVTRVTVHTQPPTDGYTHIKEVVRKTIASAQKVIAVVMDVFTDVDIFRDLLDAGYKRRVPVYIILDIAAVSCFLSMCGRADMHRGHLKEDTYTDTDDSLI</sequence>
<proteinExistence type="inferred from homology"/>
<protein>
    <submittedName>
        <fullName evidence="4">Protein FAM83G-like protein</fullName>
    </submittedName>
</protein>
<dbReference type="Pfam" id="PF07894">
    <property type="entry name" value="SACK1"/>
    <property type="match status" value="1"/>
</dbReference>
<comment type="similarity">
    <text evidence="1">Belongs to the FAM83 family.</text>
</comment>